<dbReference type="SUPFAM" id="SSF46894">
    <property type="entry name" value="C-terminal effector domain of the bipartite response regulators"/>
    <property type="match status" value="1"/>
</dbReference>
<dbReference type="InterPro" id="IPR000792">
    <property type="entry name" value="Tscrpt_reg_LuxR_C"/>
</dbReference>
<dbReference type="RefSeq" id="WP_126158853.1">
    <property type="nucleotide sequence ID" value="NZ_RQXW01000009.1"/>
</dbReference>
<dbReference type="AlphaFoldDB" id="A0A430KQ57"/>
<accession>A0A430KQ57</accession>
<feature type="domain" description="HTH luxR-type" evidence="4">
    <location>
        <begin position="139"/>
        <end position="204"/>
    </location>
</feature>
<dbReference type="GO" id="GO:0003677">
    <property type="term" value="F:DNA binding"/>
    <property type="evidence" value="ECO:0007669"/>
    <property type="project" value="UniProtKB-KW"/>
</dbReference>
<dbReference type="PRINTS" id="PR00038">
    <property type="entry name" value="HTHLUXR"/>
</dbReference>
<sequence length="207" mass="22113">MSERVTIVAADDHSMFLEGLSSLIGKSSTFQLLGTGANGDELIALIEQFSPTIALVDLSMPGAKTADILKYVETHSPETQLIALTMHLEAHLAKTLLRLGLSGYVLKESAFEELSDAINNVVAGEQFLSPAMMEALSVVDADEAALTLREVEVLACASNGLSNKETGRQLDISERTVRFHISNSCLKLNAHGRANAVAVALKNGYIS</sequence>
<dbReference type="PANTHER" id="PTHR45566">
    <property type="entry name" value="HTH-TYPE TRANSCRIPTIONAL REGULATOR YHJB-RELATED"/>
    <property type="match status" value="1"/>
</dbReference>
<evidence type="ECO:0000256" key="3">
    <source>
        <dbReference type="PROSITE-ProRule" id="PRU00169"/>
    </source>
</evidence>
<keyword evidence="2 6" id="KW-0238">DNA-binding</keyword>
<evidence type="ECO:0000313" key="7">
    <source>
        <dbReference type="Proteomes" id="UP000283087"/>
    </source>
</evidence>
<evidence type="ECO:0000313" key="6">
    <source>
        <dbReference type="EMBL" id="RTE65600.1"/>
    </source>
</evidence>
<dbReference type="Proteomes" id="UP000283087">
    <property type="component" value="Unassembled WGS sequence"/>
</dbReference>
<dbReference type="PROSITE" id="PS50110">
    <property type="entry name" value="RESPONSE_REGULATORY"/>
    <property type="match status" value="1"/>
</dbReference>
<dbReference type="PROSITE" id="PS50043">
    <property type="entry name" value="HTH_LUXR_2"/>
    <property type="match status" value="1"/>
</dbReference>
<feature type="modified residue" description="4-aspartylphosphate" evidence="3">
    <location>
        <position position="57"/>
    </location>
</feature>
<keyword evidence="1 3" id="KW-0597">Phosphoprotein</keyword>
<protein>
    <submittedName>
        <fullName evidence="6">DNA-binding response regulator</fullName>
    </submittedName>
</protein>
<reference evidence="6 7" key="1">
    <citation type="submission" date="2018-11" db="EMBL/GenBank/DDBJ databases">
        <title>The draft genome sequence of Amphritea opalescens ANRC-JH13T.</title>
        <authorList>
            <person name="Fang Z."/>
            <person name="Zhang Y."/>
            <person name="Han X."/>
        </authorList>
    </citation>
    <scope>NUCLEOTIDE SEQUENCE [LARGE SCALE GENOMIC DNA]</scope>
    <source>
        <strain evidence="6 7">ANRC-JH13</strain>
    </source>
</reference>
<dbReference type="OrthoDB" id="9802426at2"/>
<proteinExistence type="predicted"/>
<dbReference type="PANTHER" id="PTHR45566:SF2">
    <property type="entry name" value="NARL SUBFAMILY"/>
    <property type="match status" value="1"/>
</dbReference>
<gene>
    <name evidence="6" type="ORF">EH243_11715</name>
</gene>
<dbReference type="CDD" id="cd17535">
    <property type="entry name" value="REC_NarL-like"/>
    <property type="match status" value="1"/>
</dbReference>
<evidence type="ECO:0000259" key="5">
    <source>
        <dbReference type="PROSITE" id="PS50110"/>
    </source>
</evidence>
<dbReference type="InterPro" id="IPR016032">
    <property type="entry name" value="Sig_transdc_resp-reg_C-effctor"/>
</dbReference>
<dbReference type="CDD" id="cd06170">
    <property type="entry name" value="LuxR_C_like"/>
    <property type="match status" value="1"/>
</dbReference>
<dbReference type="SUPFAM" id="SSF52172">
    <property type="entry name" value="CheY-like"/>
    <property type="match status" value="1"/>
</dbReference>
<dbReference type="InterPro" id="IPR001789">
    <property type="entry name" value="Sig_transdc_resp-reg_receiver"/>
</dbReference>
<dbReference type="InterPro" id="IPR051015">
    <property type="entry name" value="EvgA-like"/>
</dbReference>
<feature type="domain" description="Response regulatory" evidence="5">
    <location>
        <begin position="6"/>
        <end position="122"/>
    </location>
</feature>
<dbReference type="Pfam" id="PF00196">
    <property type="entry name" value="GerE"/>
    <property type="match status" value="1"/>
</dbReference>
<dbReference type="InterPro" id="IPR011006">
    <property type="entry name" value="CheY-like_superfamily"/>
</dbReference>
<dbReference type="SMART" id="SM00448">
    <property type="entry name" value="REC"/>
    <property type="match status" value="1"/>
</dbReference>
<evidence type="ECO:0000259" key="4">
    <source>
        <dbReference type="PROSITE" id="PS50043"/>
    </source>
</evidence>
<dbReference type="Pfam" id="PF00072">
    <property type="entry name" value="Response_reg"/>
    <property type="match status" value="1"/>
</dbReference>
<dbReference type="GO" id="GO:0006355">
    <property type="term" value="P:regulation of DNA-templated transcription"/>
    <property type="evidence" value="ECO:0007669"/>
    <property type="project" value="InterPro"/>
</dbReference>
<dbReference type="GO" id="GO:0000160">
    <property type="term" value="P:phosphorelay signal transduction system"/>
    <property type="evidence" value="ECO:0007669"/>
    <property type="project" value="InterPro"/>
</dbReference>
<comment type="caution">
    <text evidence="6">The sequence shown here is derived from an EMBL/GenBank/DDBJ whole genome shotgun (WGS) entry which is preliminary data.</text>
</comment>
<dbReference type="Gene3D" id="3.40.50.2300">
    <property type="match status" value="1"/>
</dbReference>
<keyword evidence="7" id="KW-1185">Reference proteome</keyword>
<evidence type="ECO:0000256" key="2">
    <source>
        <dbReference type="ARBA" id="ARBA00023125"/>
    </source>
</evidence>
<dbReference type="SMART" id="SM00421">
    <property type="entry name" value="HTH_LUXR"/>
    <property type="match status" value="1"/>
</dbReference>
<dbReference type="InterPro" id="IPR058245">
    <property type="entry name" value="NreC/VraR/RcsB-like_REC"/>
</dbReference>
<organism evidence="6 7">
    <name type="scientific">Amphritea opalescens</name>
    <dbReference type="NCBI Taxonomy" id="2490544"/>
    <lineage>
        <taxon>Bacteria</taxon>
        <taxon>Pseudomonadati</taxon>
        <taxon>Pseudomonadota</taxon>
        <taxon>Gammaproteobacteria</taxon>
        <taxon>Oceanospirillales</taxon>
        <taxon>Oceanospirillaceae</taxon>
        <taxon>Amphritea</taxon>
    </lineage>
</organism>
<dbReference type="EMBL" id="RQXW01000009">
    <property type="protein sequence ID" value="RTE65600.1"/>
    <property type="molecule type" value="Genomic_DNA"/>
</dbReference>
<name>A0A430KQ57_9GAMM</name>
<evidence type="ECO:0000256" key="1">
    <source>
        <dbReference type="ARBA" id="ARBA00022553"/>
    </source>
</evidence>